<protein>
    <submittedName>
        <fullName evidence="1">Uncharacterized protein</fullName>
    </submittedName>
</protein>
<organism evidence="1 2">
    <name type="scientific">Lichenifustis flavocetrariae</name>
    <dbReference type="NCBI Taxonomy" id="2949735"/>
    <lineage>
        <taxon>Bacteria</taxon>
        <taxon>Pseudomonadati</taxon>
        <taxon>Pseudomonadota</taxon>
        <taxon>Alphaproteobacteria</taxon>
        <taxon>Hyphomicrobiales</taxon>
        <taxon>Lichenihabitantaceae</taxon>
        <taxon>Lichenifustis</taxon>
    </lineage>
</organism>
<evidence type="ECO:0000313" key="2">
    <source>
        <dbReference type="Proteomes" id="UP001165667"/>
    </source>
</evidence>
<gene>
    <name evidence="1" type="ORF">M8523_10745</name>
</gene>
<comment type="caution">
    <text evidence="1">The sequence shown here is derived from an EMBL/GenBank/DDBJ whole genome shotgun (WGS) entry which is preliminary data.</text>
</comment>
<dbReference type="AlphaFoldDB" id="A0AA42CIK8"/>
<dbReference type="EMBL" id="JAMOIM010000006">
    <property type="protein sequence ID" value="MCW6508494.1"/>
    <property type="molecule type" value="Genomic_DNA"/>
</dbReference>
<sequence length="92" mass="9763">MVVDDAEVVFTVDQVAEANTALRTALGRPPENFTMAQFIAMVSDEIDQLRGKGWGDAEIASLLAESTGSIVTADSVSLHYAPVELRGAARPT</sequence>
<accession>A0AA42CIK8</accession>
<dbReference type="Proteomes" id="UP001165667">
    <property type="component" value="Unassembled WGS sequence"/>
</dbReference>
<name>A0AA42CIK8_9HYPH</name>
<evidence type="ECO:0000313" key="1">
    <source>
        <dbReference type="EMBL" id="MCW6508494.1"/>
    </source>
</evidence>
<dbReference type="RefSeq" id="WP_282584866.1">
    <property type="nucleotide sequence ID" value="NZ_JAMOIM010000006.1"/>
</dbReference>
<keyword evidence="2" id="KW-1185">Reference proteome</keyword>
<proteinExistence type="predicted"/>
<reference evidence="1" key="1">
    <citation type="submission" date="2022-05" db="EMBL/GenBank/DDBJ databases">
        <authorList>
            <person name="Pankratov T."/>
        </authorList>
    </citation>
    <scope>NUCLEOTIDE SEQUENCE</scope>
    <source>
        <strain evidence="1">BP6-180914</strain>
    </source>
</reference>